<protein>
    <submittedName>
        <fullName evidence="1">12172_t:CDS:1</fullName>
    </submittedName>
</protein>
<reference evidence="1" key="1">
    <citation type="submission" date="2021-06" db="EMBL/GenBank/DDBJ databases">
        <authorList>
            <person name="Kallberg Y."/>
            <person name="Tangrot J."/>
            <person name="Rosling A."/>
        </authorList>
    </citation>
    <scope>NUCLEOTIDE SEQUENCE</scope>
    <source>
        <strain evidence="1">28 12/20/2015</strain>
    </source>
</reference>
<feature type="non-terminal residue" evidence="1">
    <location>
        <position position="1"/>
    </location>
</feature>
<dbReference type="EMBL" id="CAJVPW010049077">
    <property type="protein sequence ID" value="CAG8762354.1"/>
    <property type="molecule type" value="Genomic_DNA"/>
</dbReference>
<organism evidence="1 2">
    <name type="scientific">Cetraspora pellucida</name>
    <dbReference type="NCBI Taxonomy" id="1433469"/>
    <lineage>
        <taxon>Eukaryota</taxon>
        <taxon>Fungi</taxon>
        <taxon>Fungi incertae sedis</taxon>
        <taxon>Mucoromycota</taxon>
        <taxon>Glomeromycotina</taxon>
        <taxon>Glomeromycetes</taxon>
        <taxon>Diversisporales</taxon>
        <taxon>Gigasporaceae</taxon>
        <taxon>Cetraspora</taxon>
    </lineage>
</organism>
<evidence type="ECO:0000313" key="2">
    <source>
        <dbReference type="Proteomes" id="UP000789366"/>
    </source>
</evidence>
<keyword evidence="2" id="KW-1185">Reference proteome</keyword>
<comment type="caution">
    <text evidence="1">The sequence shown here is derived from an EMBL/GenBank/DDBJ whole genome shotgun (WGS) entry which is preliminary data.</text>
</comment>
<dbReference type="Proteomes" id="UP000789366">
    <property type="component" value="Unassembled WGS sequence"/>
</dbReference>
<accession>A0ACA9QQJ7</accession>
<evidence type="ECO:0000313" key="1">
    <source>
        <dbReference type="EMBL" id="CAG8762354.1"/>
    </source>
</evidence>
<name>A0ACA9QQJ7_9GLOM</name>
<proteinExistence type="predicted"/>
<gene>
    <name evidence="1" type="ORF">SPELUC_LOCUS15224</name>
</gene>
<sequence>RLQELNNGAFSHYRCTAHVLNLAVCCGVDLIDESVIKVQSLMSYIKASQPTINNLKKLCDLKTDDETLHEKYPDKDECIDIN</sequence>
<feature type="non-terminal residue" evidence="1">
    <location>
        <position position="82"/>
    </location>
</feature>